<sequence length="100" mass="10825">MLAQPFCLTPFVHPSSPNGEVACKASLMFGVGVGMQLTSIVEGDSDLRFNNVYLRVLAIIEGCNEHQGSTEEQKNIGIGNGLPMESLLGCTWQRGDGRVW</sequence>
<dbReference type="AlphaFoldDB" id="A0A5P1ERP8"/>
<name>A0A5P1ERP8_ASPOF</name>
<proteinExistence type="predicted"/>
<accession>A0A5P1ERP8</accession>
<dbReference type="Gramene" id="ONK68705">
    <property type="protein sequence ID" value="ONK68705"/>
    <property type="gene ID" value="A4U43_C05F15030"/>
</dbReference>
<evidence type="ECO:0000313" key="1">
    <source>
        <dbReference type="EMBL" id="ONK68705.1"/>
    </source>
</evidence>
<organism evidence="1 2">
    <name type="scientific">Asparagus officinalis</name>
    <name type="common">Garden asparagus</name>
    <dbReference type="NCBI Taxonomy" id="4686"/>
    <lineage>
        <taxon>Eukaryota</taxon>
        <taxon>Viridiplantae</taxon>
        <taxon>Streptophyta</taxon>
        <taxon>Embryophyta</taxon>
        <taxon>Tracheophyta</taxon>
        <taxon>Spermatophyta</taxon>
        <taxon>Magnoliopsida</taxon>
        <taxon>Liliopsida</taxon>
        <taxon>Asparagales</taxon>
        <taxon>Asparagaceae</taxon>
        <taxon>Asparagoideae</taxon>
        <taxon>Asparagus</taxon>
    </lineage>
</organism>
<reference evidence="2" key="1">
    <citation type="journal article" date="2017" name="Nat. Commun.">
        <title>The asparagus genome sheds light on the origin and evolution of a young Y chromosome.</title>
        <authorList>
            <person name="Harkess A."/>
            <person name="Zhou J."/>
            <person name="Xu C."/>
            <person name="Bowers J.E."/>
            <person name="Van der Hulst R."/>
            <person name="Ayyampalayam S."/>
            <person name="Mercati F."/>
            <person name="Riccardi P."/>
            <person name="McKain M.R."/>
            <person name="Kakrana A."/>
            <person name="Tang H."/>
            <person name="Ray J."/>
            <person name="Groenendijk J."/>
            <person name="Arikit S."/>
            <person name="Mathioni S.M."/>
            <person name="Nakano M."/>
            <person name="Shan H."/>
            <person name="Telgmann-Rauber A."/>
            <person name="Kanno A."/>
            <person name="Yue Z."/>
            <person name="Chen H."/>
            <person name="Li W."/>
            <person name="Chen Y."/>
            <person name="Xu X."/>
            <person name="Zhang Y."/>
            <person name="Luo S."/>
            <person name="Chen H."/>
            <person name="Gao J."/>
            <person name="Mao Z."/>
            <person name="Pires J.C."/>
            <person name="Luo M."/>
            <person name="Kudrna D."/>
            <person name="Wing R.A."/>
            <person name="Meyers B.C."/>
            <person name="Yi K."/>
            <person name="Kong H."/>
            <person name="Lavrijsen P."/>
            <person name="Sunseri F."/>
            <person name="Falavigna A."/>
            <person name="Ye Y."/>
            <person name="Leebens-Mack J.H."/>
            <person name="Chen G."/>
        </authorList>
    </citation>
    <scope>NUCLEOTIDE SEQUENCE [LARGE SCALE GENOMIC DNA]</scope>
    <source>
        <strain evidence="2">cv. DH0086</strain>
    </source>
</reference>
<gene>
    <name evidence="1" type="ORF">A4U43_C05F15030</name>
</gene>
<dbReference type="EMBL" id="CM007385">
    <property type="protein sequence ID" value="ONK68705.1"/>
    <property type="molecule type" value="Genomic_DNA"/>
</dbReference>
<protein>
    <submittedName>
        <fullName evidence="1">Uncharacterized protein</fullName>
    </submittedName>
</protein>
<keyword evidence="2" id="KW-1185">Reference proteome</keyword>
<dbReference type="Proteomes" id="UP000243459">
    <property type="component" value="Chromosome 5"/>
</dbReference>
<evidence type="ECO:0000313" key="2">
    <source>
        <dbReference type="Proteomes" id="UP000243459"/>
    </source>
</evidence>